<accession>A0A9E7IPR4</accession>
<protein>
    <submittedName>
        <fullName evidence="1">Terminase small subunit</fullName>
    </submittedName>
</protein>
<name>A0A9E7IPR4_9CAUD</name>
<dbReference type="EMBL" id="ON191532">
    <property type="protein sequence ID" value="URG17491.1"/>
    <property type="molecule type" value="Genomic_DNA"/>
</dbReference>
<gene>
    <name evidence="1" type="ORF">Mbo4_001</name>
</gene>
<proteinExistence type="predicted"/>
<organism evidence="1 2">
    <name type="scientific">Rhodococcus phage Mbo4</name>
    <dbReference type="NCBI Taxonomy" id="2936912"/>
    <lineage>
        <taxon>Viruses</taxon>
        <taxon>Duplodnaviria</taxon>
        <taxon>Heunggongvirae</taxon>
        <taxon>Uroviricota</taxon>
        <taxon>Caudoviricetes</taxon>
        <taxon>Mboquatrovirus</taxon>
        <taxon>Mboquatrovirus Mbo4</taxon>
    </lineage>
</organism>
<keyword evidence="2" id="KW-1185">Reference proteome</keyword>
<evidence type="ECO:0000313" key="2">
    <source>
        <dbReference type="Proteomes" id="UP001057085"/>
    </source>
</evidence>
<sequence>MALVDEADELGSAGRRLFDSLHDATDPYSLTVQVVEACRIKDRLDQLDRILSGEEELWLRLVTSRGDAEVLEIRCDSALQESRQLATVLRQLLAEIRRLKDANTAPDPDDGLADL</sequence>
<evidence type="ECO:0000313" key="1">
    <source>
        <dbReference type="EMBL" id="URG17491.1"/>
    </source>
</evidence>
<dbReference type="Proteomes" id="UP001057085">
    <property type="component" value="Segment"/>
</dbReference>
<reference evidence="1" key="1">
    <citation type="submission" date="2022-04" db="EMBL/GenBank/DDBJ databases">
        <authorList>
            <person name="Hwangbo M."/>
            <person name="Wang B."/>
            <person name="Yang S.-H."/>
            <person name="Gill J.J."/>
            <person name="Chu K.-H."/>
            <person name="Young R."/>
        </authorList>
    </citation>
    <scope>NUCLEOTIDE SEQUENCE</scope>
</reference>